<dbReference type="Proteomes" id="UP000011996">
    <property type="component" value="Unassembled WGS sequence"/>
</dbReference>
<comment type="caution">
    <text evidence="1">The sequence shown here is derived from an EMBL/GenBank/DDBJ whole genome shotgun (WGS) entry which is preliminary data.</text>
</comment>
<dbReference type="PATRIC" id="fig|1263868.3.peg.4476"/>
<gene>
    <name evidence="1" type="ORF">RESH_04129</name>
</gene>
<dbReference type="AlphaFoldDB" id="M5SGK6"/>
<organism evidence="1 2">
    <name type="scientific">Rhodopirellula europaea SH398</name>
    <dbReference type="NCBI Taxonomy" id="1263868"/>
    <lineage>
        <taxon>Bacteria</taxon>
        <taxon>Pseudomonadati</taxon>
        <taxon>Planctomycetota</taxon>
        <taxon>Planctomycetia</taxon>
        <taxon>Pirellulales</taxon>
        <taxon>Pirellulaceae</taxon>
        <taxon>Rhodopirellula</taxon>
    </lineage>
</organism>
<sequence>MDVVHDADPQVQRMRRALVGLCFQEPSLTPAIEPTATKPAHEDSATNEVQIDLWLIDLENLTFQLMTTSEAPIWTVSGSFVEKDGAYIADATITELHYQ</sequence>
<evidence type="ECO:0000313" key="2">
    <source>
        <dbReference type="Proteomes" id="UP000011996"/>
    </source>
</evidence>
<name>M5SGK6_9BACT</name>
<reference evidence="1 2" key="1">
    <citation type="journal article" date="2013" name="Mar. Genomics">
        <title>Expression of sulfatases in Rhodopirellula baltica and the diversity of sulfatases in the genus Rhodopirellula.</title>
        <authorList>
            <person name="Wegner C.E."/>
            <person name="Richter-Heitmann T."/>
            <person name="Klindworth A."/>
            <person name="Klockow C."/>
            <person name="Richter M."/>
            <person name="Achstetter T."/>
            <person name="Glockner F.O."/>
            <person name="Harder J."/>
        </authorList>
    </citation>
    <scope>NUCLEOTIDE SEQUENCE [LARGE SCALE GENOMIC DNA]</scope>
    <source>
        <strain evidence="1 2">SH398</strain>
    </source>
</reference>
<accession>M5SGK6</accession>
<evidence type="ECO:0000313" key="1">
    <source>
        <dbReference type="EMBL" id="EMI25304.1"/>
    </source>
</evidence>
<proteinExistence type="predicted"/>
<protein>
    <submittedName>
        <fullName evidence="1">Uncharacterized protein</fullName>
    </submittedName>
</protein>
<dbReference type="EMBL" id="ANOF01000128">
    <property type="protein sequence ID" value="EMI25304.1"/>
    <property type="molecule type" value="Genomic_DNA"/>
</dbReference>